<keyword evidence="1" id="KW-0812">Transmembrane</keyword>
<keyword evidence="1" id="KW-1133">Transmembrane helix</keyword>
<protein>
    <submittedName>
        <fullName evidence="3">VanZ family protein</fullName>
    </submittedName>
</protein>
<reference evidence="3" key="1">
    <citation type="submission" date="2024-06" db="EMBL/GenBank/DDBJ databases">
        <title>Streptomyces sp. strain HUAS MG91 genome sequences.</title>
        <authorList>
            <person name="Mo P."/>
        </authorList>
    </citation>
    <scope>NUCLEOTIDE SEQUENCE</scope>
    <source>
        <strain evidence="3">HUAS MG91</strain>
    </source>
</reference>
<keyword evidence="1" id="KW-0472">Membrane</keyword>
<feature type="transmembrane region" description="Helical" evidence="1">
    <location>
        <begin position="37"/>
        <end position="58"/>
    </location>
</feature>
<dbReference type="PANTHER" id="PTHR36834:SF1">
    <property type="entry name" value="INTEGRAL MEMBRANE PROTEIN"/>
    <property type="match status" value="1"/>
</dbReference>
<dbReference type="InterPro" id="IPR006976">
    <property type="entry name" value="VanZ-like"/>
</dbReference>
<evidence type="ECO:0000256" key="1">
    <source>
        <dbReference type="SAM" id="Phobius"/>
    </source>
</evidence>
<dbReference type="RefSeq" id="WP_353942816.1">
    <property type="nucleotide sequence ID" value="NZ_CP159534.1"/>
</dbReference>
<dbReference type="AlphaFoldDB" id="A0AAU8ISU1"/>
<evidence type="ECO:0000259" key="2">
    <source>
        <dbReference type="Pfam" id="PF04892"/>
    </source>
</evidence>
<dbReference type="PANTHER" id="PTHR36834">
    <property type="entry name" value="MEMBRANE PROTEIN-RELATED"/>
    <property type="match status" value="1"/>
</dbReference>
<feature type="domain" description="VanZ-like" evidence="2">
    <location>
        <begin position="38"/>
        <end position="114"/>
    </location>
</feature>
<name>A0AAU8ISU1_9ACTN</name>
<feature type="transmembrane region" description="Helical" evidence="1">
    <location>
        <begin position="97"/>
        <end position="115"/>
    </location>
</feature>
<organism evidence="3">
    <name type="scientific">Streptomyces tabacisoli</name>
    <dbReference type="NCBI Taxonomy" id="3156398"/>
    <lineage>
        <taxon>Bacteria</taxon>
        <taxon>Bacillati</taxon>
        <taxon>Actinomycetota</taxon>
        <taxon>Actinomycetes</taxon>
        <taxon>Kitasatosporales</taxon>
        <taxon>Streptomycetaceae</taxon>
        <taxon>Streptomyces</taxon>
    </lineage>
</organism>
<sequence length="136" mass="14146">MLPTQPLGSGGMSVFLTPGEGLWEADLAFVDADERHMILALQIANAAMFVPLGILASASARHPSALRTTLLCAGLSPVIELAQLLMAEGRVVDVDDVLFNTAGALLGAALVTLWTRATAVAKPSGGHAGRDRLFRA</sequence>
<dbReference type="InterPro" id="IPR053150">
    <property type="entry name" value="Teicoplanin_resist-assoc"/>
</dbReference>
<feature type="transmembrane region" description="Helical" evidence="1">
    <location>
        <begin position="65"/>
        <end position="85"/>
    </location>
</feature>
<proteinExistence type="predicted"/>
<dbReference type="KEGG" id="stac:ABII15_14930"/>
<accession>A0AAU8ISU1</accession>
<dbReference type="EMBL" id="CP159534">
    <property type="protein sequence ID" value="XCJ71189.1"/>
    <property type="molecule type" value="Genomic_DNA"/>
</dbReference>
<evidence type="ECO:0000313" key="3">
    <source>
        <dbReference type="EMBL" id="XCJ71189.1"/>
    </source>
</evidence>
<gene>
    <name evidence="3" type="ORF">ABII15_14930</name>
</gene>
<dbReference type="Pfam" id="PF04892">
    <property type="entry name" value="VanZ"/>
    <property type="match status" value="1"/>
</dbReference>